<feature type="domain" description="VOC" evidence="1">
    <location>
        <begin position="6"/>
        <end position="122"/>
    </location>
</feature>
<dbReference type="Gene3D" id="3.10.180.10">
    <property type="entry name" value="2,3-Dihydroxybiphenyl 1,2-Dioxygenase, domain 1"/>
    <property type="match status" value="1"/>
</dbReference>
<gene>
    <name evidence="2" type="ORF">Q0812_04485</name>
</gene>
<organism evidence="2 3">
    <name type="scientific">Peiella sedimenti</name>
    <dbReference type="NCBI Taxonomy" id="3061083"/>
    <lineage>
        <taxon>Bacteria</taxon>
        <taxon>Pseudomonadati</taxon>
        <taxon>Pseudomonadota</taxon>
        <taxon>Alphaproteobacteria</taxon>
        <taxon>Caulobacterales</taxon>
        <taxon>Caulobacteraceae</taxon>
        <taxon>Peiella</taxon>
    </lineage>
</organism>
<dbReference type="InterPro" id="IPR029068">
    <property type="entry name" value="Glyas_Bleomycin-R_OHBP_Dase"/>
</dbReference>
<dbReference type="EMBL" id="JAUKTR010000001">
    <property type="protein sequence ID" value="MDO1558682.1"/>
    <property type="molecule type" value="Genomic_DNA"/>
</dbReference>
<proteinExistence type="predicted"/>
<name>A0ABT8SN18_9CAUL</name>
<dbReference type="SUPFAM" id="SSF54593">
    <property type="entry name" value="Glyoxalase/Bleomycin resistance protein/Dihydroxybiphenyl dioxygenase"/>
    <property type="match status" value="1"/>
</dbReference>
<reference evidence="2" key="1">
    <citation type="submission" date="2023-07" db="EMBL/GenBank/DDBJ databases">
        <title>Brevundimonas soil sp. nov., isolated from the soil of chemical plant.</title>
        <authorList>
            <person name="Wu N."/>
        </authorList>
    </citation>
    <scope>NUCLEOTIDE SEQUENCE</scope>
    <source>
        <strain evidence="2">XZ-24</strain>
    </source>
</reference>
<accession>A0ABT8SN18</accession>
<evidence type="ECO:0000313" key="3">
    <source>
        <dbReference type="Proteomes" id="UP001169063"/>
    </source>
</evidence>
<protein>
    <submittedName>
        <fullName evidence="2">VOC family protein</fullName>
    </submittedName>
</protein>
<dbReference type="PROSITE" id="PS51819">
    <property type="entry name" value="VOC"/>
    <property type="match status" value="1"/>
</dbReference>
<keyword evidence="3" id="KW-1185">Reference proteome</keyword>
<dbReference type="InterPro" id="IPR037523">
    <property type="entry name" value="VOC_core"/>
</dbReference>
<sequence>MPRPLKIDHLTILWRDTAASEPYYAALLPLLGFSQTKRGIWTDGEGFFLQFRPANPETREYERYGPGVNHVGFGAPDPETVERVQTQMRAVGFDAPEIRDLNGARALFMKDPDGLRFEITWYPPGVPVVD</sequence>
<dbReference type="Proteomes" id="UP001169063">
    <property type="component" value="Unassembled WGS sequence"/>
</dbReference>
<dbReference type="InterPro" id="IPR004360">
    <property type="entry name" value="Glyas_Fos-R_dOase_dom"/>
</dbReference>
<evidence type="ECO:0000259" key="1">
    <source>
        <dbReference type="PROSITE" id="PS51819"/>
    </source>
</evidence>
<comment type="caution">
    <text evidence="2">The sequence shown here is derived from an EMBL/GenBank/DDBJ whole genome shotgun (WGS) entry which is preliminary data.</text>
</comment>
<dbReference type="RefSeq" id="WP_302109084.1">
    <property type="nucleotide sequence ID" value="NZ_JAUKTR010000001.1"/>
</dbReference>
<evidence type="ECO:0000313" key="2">
    <source>
        <dbReference type="EMBL" id="MDO1558682.1"/>
    </source>
</evidence>
<dbReference type="Pfam" id="PF00903">
    <property type="entry name" value="Glyoxalase"/>
    <property type="match status" value="1"/>
</dbReference>